<dbReference type="InterPro" id="IPR004606">
    <property type="entry name" value="Mop_domain"/>
</dbReference>
<evidence type="ECO:0000313" key="8">
    <source>
        <dbReference type="Proteomes" id="UP000236745"/>
    </source>
</evidence>
<evidence type="ECO:0000313" key="7">
    <source>
        <dbReference type="EMBL" id="SEF61972.1"/>
    </source>
</evidence>
<organism evidence="7 8">
    <name type="scientific">Marinobacterium lutimaris</name>
    <dbReference type="NCBI Taxonomy" id="568106"/>
    <lineage>
        <taxon>Bacteria</taxon>
        <taxon>Pseudomonadati</taxon>
        <taxon>Pseudomonadota</taxon>
        <taxon>Gammaproteobacteria</taxon>
        <taxon>Oceanospirillales</taxon>
        <taxon>Oceanospirillaceae</taxon>
        <taxon>Marinobacterium</taxon>
    </lineage>
</organism>
<dbReference type="InterPro" id="IPR051815">
    <property type="entry name" value="Molybdate_resp_trans_reg"/>
</dbReference>
<dbReference type="Gene3D" id="1.10.10.10">
    <property type="entry name" value="Winged helix-like DNA-binding domain superfamily/Winged helix DNA-binding domain"/>
    <property type="match status" value="1"/>
</dbReference>
<keyword evidence="4" id="KW-0677">Repeat</keyword>
<evidence type="ECO:0000256" key="5">
    <source>
        <dbReference type="PIRNR" id="PIRNR005763"/>
    </source>
</evidence>
<sequence>MTHQQQLLEQFAAELDRRRRLEKRLRLLDAIHNTGSLTAAAKLLGVSYKTAWNHIREMNQRCGSAVLDTQAGGTQGGGSQLTATGKALFSLLRIQRNGSQQRLADKVPALRFSARNQLPARITSIDTSGVIAKVGLAIGQLQMQCHITSSSIERLQLTVGAGVYAIIKASTIELSADNKALTGSNSNCMPARVSRCTSSSHGRELELTLGDGLSLALARPFDIHEDEWIYQGAPVYALIEPEEIMLATSA</sequence>
<dbReference type="OrthoDB" id="9800709at2"/>
<gene>
    <name evidence="7" type="ORF">SAMN05444390_10171</name>
</gene>
<dbReference type="RefSeq" id="WP_104001106.1">
    <property type="nucleotide sequence ID" value="NZ_FNVQ01000001.1"/>
</dbReference>
<evidence type="ECO:0000256" key="3">
    <source>
        <dbReference type="ARBA" id="ARBA00022505"/>
    </source>
</evidence>
<dbReference type="InterPro" id="IPR000847">
    <property type="entry name" value="LysR_HTH_N"/>
</dbReference>
<dbReference type="InterPro" id="IPR008995">
    <property type="entry name" value="Mo/tungstate-bd_C_term_dom"/>
</dbReference>
<dbReference type="InterPro" id="IPR036388">
    <property type="entry name" value="WH-like_DNA-bd_sf"/>
</dbReference>
<comment type="similarity">
    <text evidence="1 5">Belongs to the ModE family.</text>
</comment>
<dbReference type="SUPFAM" id="SSF46785">
    <property type="entry name" value="Winged helix' DNA-binding domain"/>
    <property type="match status" value="1"/>
</dbReference>
<dbReference type="AlphaFoldDB" id="A0A1H5TGI8"/>
<dbReference type="PROSITE" id="PS51866">
    <property type="entry name" value="MOP"/>
    <property type="match status" value="1"/>
</dbReference>
<protein>
    <submittedName>
        <fullName evidence="7">Molybdate transport repressor, ModE</fullName>
    </submittedName>
</protein>
<reference evidence="7 8" key="1">
    <citation type="submission" date="2016-10" db="EMBL/GenBank/DDBJ databases">
        <authorList>
            <person name="de Groot N.N."/>
        </authorList>
    </citation>
    <scope>NUCLEOTIDE SEQUENCE [LARGE SCALE GENOMIC DNA]</scope>
    <source>
        <strain evidence="7 8">DSM 22012</strain>
    </source>
</reference>
<dbReference type="PIRSF" id="PIRSF005763">
    <property type="entry name" value="Txn_reg_ModE"/>
    <property type="match status" value="1"/>
</dbReference>
<evidence type="ECO:0000256" key="4">
    <source>
        <dbReference type="ARBA" id="ARBA00022737"/>
    </source>
</evidence>
<dbReference type="InterPro" id="IPR016462">
    <property type="entry name" value="ModE"/>
</dbReference>
<name>A0A1H5TGI8_9GAMM</name>
<evidence type="ECO:0000256" key="1">
    <source>
        <dbReference type="ARBA" id="ARBA00008110"/>
    </source>
</evidence>
<dbReference type="Pfam" id="PF00126">
    <property type="entry name" value="HTH_1"/>
    <property type="match status" value="1"/>
</dbReference>
<dbReference type="Pfam" id="PF03459">
    <property type="entry name" value="TOBE"/>
    <property type="match status" value="1"/>
</dbReference>
<dbReference type="PANTHER" id="PTHR30432:SF1">
    <property type="entry name" value="DNA-BINDING TRANSCRIPTIONAL DUAL REGULATOR MODE"/>
    <property type="match status" value="1"/>
</dbReference>
<dbReference type="InterPro" id="IPR005116">
    <property type="entry name" value="Transp-assoc_OB_typ1"/>
</dbReference>
<keyword evidence="2 5" id="KW-0813">Transport</keyword>
<evidence type="ECO:0000256" key="2">
    <source>
        <dbReference type="ARBA" id="ARBA00022448"/>
    </source>
</evidence>
<dbReference type="InterPro" id="IPR036390">
    <property type="entry name" value="WH_DNA-bd_sf"/>
</dbReference>
<dbReference type="GO" id="GO:0015689">
    <property type="term" value="P:molybdate ion transport"/>
    <property type="evidence" value="ECO:0007669"/>
    <property type="project" value="UniProtKB-UniRule"/>
</dbReference>
<dbReference type="GO" id="GO:0003700">
    <property type="term" value="F:DNA-binding transcription factor activity"/>
    <property type="evidence" value="ECO:0007669"/>
    <property type="project" value="InterPro"/>
</dbReference>
<dbReference type="Gene3D" id="2.40.50.100">
    <property type="match status" value="1"/>
</dbReference>
<accession>A0A1H5TGI8</accession>
<dbReference type="SUPFAM" id="SSF50331">
    <property type="entry name" value="MOP-like"/>
    <property type="match status" value="1"/>
</dbReference>
<dbReference type="PANTHER" id="PTHR30432">
    <property type="entry name" value="TRANSCRIPTIONAL REGULATOR MODE"/>
    <property type="match status" value="1"/>
</dbReference>
<dbReference type="GO" id="GO:0030151">
    <property type="term" value="F:molybdenum ion binding"/>
    <property type="evidence" value="ECO:0007669"/>
    <property type="project" value="UniProtKB-UniRule"/>
</dbReference>
<proteinExistence type="inferred from homology"/>
<keyword evidence="3 5" id="KW-0500">Molybdenum</keyword>
<dbReference type="Proteomes" id="UP000236745">
    <property type="component" value="Unassembled WGS sequence"/>
</dbReference>
<keyword evidence="8" id="KW-1185">Reference proteome</keyword>
<evidence type="ECO:0000259" key="6">
    <source>
        <dbReference type="PROSITE" id="PS51866"/>
    </source>
</evidence>
<feature type="domain" description="Mop" evidence="6">
    <location>
        <begin position="111"/>
        <end position="176"/>
    </location>
</feature>
<dbReference type="NCBIfam" id="TIGR00638">
    <property type="entry name" value="Mop"/>
    <property type="match status" value="1"/>
</dbReference>
<dbReference type="EMBL" id="FNVQ01000001">
    <property type="protein sequence ID" value="SEF61972.1"/>
    <property type="molecule type" value="Genomic_DNA"/>
</dbReference>